<feature type="transmembrane region" description="Helical" evidence="1">
    <location>
        <begin position="363"/>
        <end position="381"/>
    </location>
</feature>
<evidence type="ECO:0000313" key="3">
    <source>
        <dbReference type="Proteomes" id="UP000001811"/>
    </source>
</evidence>
<accession>A0A5F9DCA0</accession>
<dbReference type="PANTHER" id="PTHR33862:SF3">
    <property type="entry name" value="OROFACIAL CLEFT 1 CANDIDATE GENE 1 PROTEIN"/>
    <property type="match status" value="1"/>
</dbReference>
<feature type="transmembrane region" description="Helical" evidence="1">
    <location>
        <begin position="509"/>
        <end position="535"/>
    </location>
</feature>
<dbReference type="STRING" id="9986.ENSOCUP00000042921"/>
<keyword evidence="1" id="KW-1133">Transmembrane helix</keyword>
<dbReference type="InterPro" id="IPR031390">
    <property type="entry name" value="OFCC1"/>
</dbReference>
<dbReference type="Ensembl" id="ENSOCUT00000057078.1">
    <property type="protein sequence ID" value="ENSOCUP00000042921.1"/>
    <property type="gene ID" value="ENSOCUG00000030969.1"/>
</dbReference>
<dbReference type="AlphaFoldDB" id="A0A5F9DCA0"/>
<dbReference type="EMBL" id="AAGW02052235">
    <property type="status" value="NOT_ANNOTATED_CDS"/>
    <property type="molecule type" value="Genomic_DNA"/>
</dbReference>
<protein>
    <submittedName>
        <fullName evidence="2">Uncharacterized protein</fullName>
    </submittedName>
</protein>
<evidence type="ECO:0000313" key="2">
    <source>
        <dbReference type="Ensembl" id="ENSOCUP00000042921.1"/>
    </source>
</evidence>
<dbReference type="Bgee" id="ENSOCUG00000030969">
    <property type="expression patterns" value="Expressed in skin of back"/>
</dbReference>
<reference evidence="2 3" key="1">
    <citation type="journal article" date="2011" name="Nature">
        <title>A high-resolution map of human evolutionary constraint using 29 mammals.</title>
        <authorList>
            <person name="Lindblad-Toh K."/>
            <person name="Garber M."/>
            <person name="Zuk O."/>
            <person name="Lin M.F."/>
            <person name="Parker B.J."/>
            <person name="Washietl S."/>
            <person name="Kheradpour P."/>
            <person name="Ernst J."/>
            <person name="Jordan G."/>
            <person name="Mauceli E."/>
            <person name="Ward L.D."/>
            <person name="Lowe C.B."/>
            <person name="Holloway A.K."/>
            <person name="Clamp M."/>
            <person name="Gnerre S."/>
            <person name="Alfoldi J."/>
            <person name="Beal K."/>
            <person name="Chang J."/>
            <person name="Clawson H."/>
            <person name="Cuff J."/>
            <person name="Di Palma F."/>
            <person name="Fitzgerald S."/>
            <person name="Flicek P."/>
            <person name="Guttman M."/>
            <person name="Hubisz M.J."/>
            <person name="Jaffe D.B."/>
            <person name="Jungreis I."/>
            <person name="Kent W.J."/>
            <person name="Kostka D."/>
            <person name="Lara M."/>
            <person name="Martins A.L."/>
            <person name="Massingham T."/>
            <person name="Moltke I."/>
            <person name="Raney B.J."/>
            <person name="Rasmussen M.D."/>
            <person name="Robinson J."/>
            <person name="Stark A."/>
            <person name="Vilella A.J."/>
            <person name="Wen J."/>
            <person name="Xie X."/>
            <person name="Zody M.C."/>
            <person name="Baldwin J."/>
            <person name="Bloom T."/>
            <person name="Chin C.W."/>
            <person name="Heiman D."/>
            <person name="Nicol R."/>
            <person name="Nusbaum C."/>
            <person name="Young S."/>
            <person name="Wilkinson J."/>
            <person name="Worley K.C."/>
            <person name="Kovar C.L."/>
            <person name="Muzny D.M."/>
            <person name="Gibbs R.A."/>
            <person name="Cree A."/>
            <person name="Dihn H.H."/>
            <person name="Fowler G."/>
            <person name="Jhangiani S."/>
            <person name="Joshi V."/>
            <person name="Lee S."/>
            <person name="Lewis L.R."/>
            <person name="Nazareth L.V."/>
            <person name="Okwuonu G."/>
            <person name="Santibanez J."/>
            <person name="Warren W.C."/>
            <person name="Mardis E.R."/>
            <person name="Weinstock G.M."/>
            <person name="Wilson R.K."/>
            <person name="Delehaunty K."/>
            <person name="Dooling D."/>
            <person name="Fronik C."/>
            <person name="Fulton L."/>
            <person name="Fulton B."/>
            <person name="Graves T."/>
            <person name="Minx P."/>
            <person name="Sodergren E."/>
            <person name="Birney E."/>
            <person name="Margulies E.H."/>
            <person name="Herrero J."/>
            <person name="Green E.D."/>
            <person name="Haussler D."/>
            <person name="Siepel A."/>
            <person name="Goldman N."/>
            <person name="Pollard K.S."/>
            <person name="Pedersen J.S."/>
            <person name="Lander E.S."/>
            <person name="Kellis M."/>
        </authorList>
    </citation>
    <scope>NUCLEOTIDE SEQUENCE [LARGE SCALE GENOMIC DNA]</scope>
    <source>
        <strain evidence="2 3">Thorbecke inbred</strain>
    </source>
</reference>
<dbReference type="EMBL" id="AAGW02052234">
    <property type="status" value="NOT_ANNOTATED_CDS"/>
    <property type="molecule type" value="Genomic_DNA"/>
</dbReference>
<sequence>MLVCSCQHDIRVHDQCGRSCLLPCSPNPYILEVMLCGFYKCWFPQSQPPQPLQIRIKCIRGLKNKAPQGFYLLRASLLGRPGGCVLPWWQTEQLKTRTRPVRHGGNFYDVGLYFHESLYVALPQQKAVKPGLALLFELFLLRGTCAGPDRVVGWAVFPLCDNNFDVVEGKFKCPLLRGHYDQNVGNFRKIEDLICLDLDNWLGNFYFQVIKLPLHLDDQNHFESNTQLSPEFPVSLMTEAEKAEIGVDNPADLSEKEKKNIWASTNDETESTLDSSPGWLTFLFGERLTDHLVKEKSAVWITEHLEDRSQDTPYLEELEEHRLSVCCSSVADRRGSGEFVKHLHFVLMSVFSELGLAQWQSQSFWYIILLMVSLWFPRLYLHYLGQWLFLQAISVPVTKFQPSLHTVELCYPASSLHSGEELPMVVVGTLLLNAVILLLVLVKWGCQLLFASCPDVLSKLITTMAVWTVLDPLAVFIVDIFLGRFSHNEEAPVADAAKLYWMFVRTKQLGILGVMVTMLLYIFLLIVSSLILYLYCLRLHNDSWISDAFQRIHSEEVKFFMPYDLEISNQELSYIVKRSEQWRGINGERRKVAVYDYIWKSPGLQSSVASCDLQHQNGISVSARGPGDVTSHVSIYTVYPSGFQELYRHFLRCPGGAIVEVFGDIGGLKLVQREVITAIQERISEMDTVLGDAFDIKPGDMQRMPYNKPGRFSIA</sequence>
<feature type="transmembrane region" description="Helical" evidence="1">
    <location>
        <begin position="422"/>
        <end position="444"/>
    </location>
</feature>
<dbReference type="GeneTree" id="ENSGT00940000163681"/>
<keyword evidence="1" id="KW-0812">Transmembrane</keyword>
<dbReference type="EMBL" id="AAGW02052237">
    <property type="status" value="NOT_ANNOTATED_CDS"/>
    <property type="molecule type" value="Genomic_DNA"/>
</dbReference>
<name>A0A5F9DCA0_RABIT</name>
<dbReference type="PANTHER" id="PTHR33862">
    <property type="entry name" value="OROFACIAL CLEFT 1 CANDIDATE GENE 1 PROTEIN"/>
    <property type="match status" value="1"/>
</dbReference>
<reference evidence="2" key="3">
    <citation type="submission" date="2025-09" db="UniProtKB">
        <authorList>
            <consortium name="Ensembl"/>
        </authorList>
    </citation>
    <scope>IDENTIFICATION</scope>
    <source>
        <strain evidence="2">Thorbecke</strain>
    </source>
</reference>
<dbReference type="EMBL" id="AAGW02052233">
    <property type="status" value="NOT_ANNOTATED_CDS"/>
    <property type="molecule type" value="Genomic_DNA"/>
</dbReference>
<keyword evidence="1" id="KW-0472">Membrane</keyword>
<dbReference type="InParanoid" id="A0A5F9DCA0"/>
<keyword evidence="3" id="KW-1185">Reference proteome</keyword>
<dbReference type="EMBL" id="AAGW02052236">
    <property type="status" value="NOT_ANNOTATED_CDS"/>
    <property type="molecule type" value="Genomic_DNA"/>
</dbReference>
<evidence type="ECO:0000256" key="1">
    <source>
        <dbReference type="SAM" id="Phobius"/>
    </source>
</evidence>
<proteinExistence type="predicted"/>
<reference evidence="2" key="2">
    <citation type="submission" date="2025-08" db="UniProtKB">
        <authorList>
            <consortium name="Ensembl"/>
        </authorList>
    </citation>
    <scope>IDENTIFICATION</scope>
    <source>
        <strain evidence="2">Thorbecke</strain>
    </source>
</reference>
<feature type="transmembrane region" description="Helical" evidence="1">
    <location>
        <begin position="464"/>
        <end position="482"/>
    </location>
</feature>
<dbReference type="Proteomes" id="UP000001811">
    <property type="component" value="Chromosome 12"/>
</dbReference>
<organism evidence="2 3">
    <name type="scientific">Oryctolagus cuniculus</name>
    <name type="common">Rabbit</name>
    <dbReference type="NCBI Taxonomy" id="9986"/>
    <lineage>
        <taxon>Eukaryota</taxon>
        <taxon>Metazoa</taxon>
        <taxon>Chordata</taxon>
        <taxon>Craniata</taxon>
        <taxon>Vertebrata</taxon>
        <taxon>Euteleostomi</taxon>
        <taxon>Mammalia</taxon>
        <taxon>Eutheria</taxon>
        <taxon>Euarchontoglires</taxon>
        <taxon>Glires</taxon>
        <taxon>Lagomorpha</taxon>
        <taxon>Leporidae</taxon>
        <taxon>Oryctolagus</taxon>
    </lineage>
</organism>